<comment type="caution">
    <text evidence="2">The sequence shown here is derived from an EMBL/GenBank/DDBJ whole genome shotgun (WGS) entry which is preliminary data.</text>
</comment>
<keyword evidence="1" id="KW-1133">Transmembrane helix</keyword>
<dbReference type="GO" id="GO:0008202">
    <property type="term" value="P:steroid metabolic process"/>
    <property type="evidence" value="ECO:0007669"/>
    <property type="project" value="TreeGrafter"/>
</dbReference>
<keyword evidence="1" id="KW-0472">Membrane</keyword>
<organism evidence="2 3">
    <name type="scientific">Nitzschia inconspicua</name>
    <dbReference type="NCBI Taxonomy" id="303405"/>
    <lineage>
        <taxon>Eukaryota</taxon>
        <taxon>Sar</taxon>
        <taxon>Stramenopiles</taxon>
        <taxon>Ochrophyta</taxon>
        <taxon>Bacillariophyta</taxon>
        <taxon>Bacillariophyceae</taxon>
        <taxon>Bacillariophycidae</taxon>
        <taxon>Bacillariales</taxon>
        <taxon>Bacillariaceae</taxon>
        <taxon>Nitzschia</taxon>
    </lineage>
</organism>
<dbReference type="OrthoDB" id="1274115at2759"/>
<keyword evidence="3" id="KW-1185">Reference proteome</keyword>
<evidence type="ECO:0000256" key="1">
    <source>
        <dbReference type="SAM" id="Phobius"/>
    </source>
</evidence>
<dbReference type="PANTHER" id="PTHR43313:SF1">
    <property type="entry name" value="3BETA-HYDROXYSTEROID DEHYDROGENASE DHS-16"/>
    <property type="match status" value="1"/>
</dbReference>
<name>A0A9K3KIG6_9STRA</name>
<dbReference type="EMBL" id="JAGRRH010000024">
    <property type="protein sequence ID" value="KAG7343428.1"/>
    <property type="molecule type" value="Genomic_DNA"/>
</dbReference>
<protein>
    <submittedName>
        <fullName evidence="2">Retinol dehydrogenase</fullName>
    </submittedName>
</protein>
<reference evidence="2" key="2">
    <citation type="submission" date="2021-04" db="EMBL/GenBank/DDBJ databases">
        <authorList>
            <person name="Podell S."/>
        </authorList>
    </citation>
    <scope>NUCLEOTIDE SEQUENCE</scope>
    <source>
        <strain evidence="2">Hildebrandi</strain>
    </source>
</reference>
<proteinExistence type="predicted"/>
<dbReference type="InterPro" id="IPR002347">
    <property type="entry name" value="SDR_fam"/>
</dbReference>
<sequence length="418" mass="46191">MVSILMTDDILPSLVKLGIFCVLAGQFDNHVWRLVLLYLQSKVMPVSSLSSSTSSYYYHYGTVVGMILYVVTAIAIWYMPHLANLQKRPKEGCVFVTGCDSGMGQATVLGFAQTNNNTNKQQKQQGYYEQIFAGCYDKKAAEQYYDKALTKEQRQYVTVVALDVTKDESVSQAVKTVQDWIKSNPTSKGLMGLVQYHGVAFNGPAAYMPMSMYQRQIEVNYVGSIRVVQAFLPLLKESAKTHQHNNRIVLTGTGGGPCSPCPPLLTAYMSSKFALEAYAQSLRQEMYMTRSNIDVCVINPGFVKPTLLMAEGLKLTETMWKVCEEKLGSTQAHDEYGPLMEHFLTYSSLQPGTHVSQVVVAADHALTSPVPRSSYKVGIDSKLAPIVGMMPTGMREWIARNGIYGVLSPAGTVKGYKV</sequence>
<feature type="transmembrane region" description="Helical" evidence="1">
    <location>
        <begin position="57"/>
        <end position="78"/>
    </location>
</feature>
<keyword evidence="1" id="KW-0812">Transmembrane</keyword>
<dbReference type="GO" id="GO:0016491">
    <property type="term" value="F:oxidoreductase activity"/>
    <property type="evidence" value="ECO:0007669"/>
    <property type="project" value="TreeGrafter"/>
</dbReference>
<accession>A0A9K3KIG6</accession>
<evidence type="ECO:0000313" key="3">
    <source>
        <dbReference type="Proteomes" id="UP000693970"/>
    </source>
</evidence>
<evidence type="ECO:0000313" key="2">
    <source>
        <dbReference type="EMBL" id="KAG7343428.1"/>
    </source>
</evidence>
<gene>
    <name evidence="2" type="ORF">IV203_021373</name>
</gene>
<dbReference type="AlphaFoldDB" id="A0A9K3KIG6"/>
<dbReference type="Pfam" id="PF00106">
    <property type="entry name" value="adh_short"/>
    <property type="match status" value="1"/>
</dbReference>
<dbReference type="PANTHER" id="PTHR43313">
    <property type="entry name" value="SHORT-CHAIN DEHYDROGENASE/REDUCTASE FAMILY 9C"/>
    <property type="match status" value="1"/>
</dbReference>
<reference evidence="2" key="1">
    <citation type="journal article" date="2021" name="Sci. Rep.">
        <title>Diploid genomic architecture of Nitzschia inconspicua, an elite biomass production diatom.</title>
        <authorList>
            <person name="Oliver A."/>
            <person name="Podell S."/>
            <person name="Pinowska A."/>
            <person name="Traller J.C."/>
            <person name="Smith S.R."/>
            <person name="McClure R."/>
            <person name="Beliaev A."/>
            <person name="Bohutskyi P."/>
            <person name="Hill E.A."/>
            <person name="Rabines A."/>
            <person name="Zheng H."/>
            <person name="Allen L.Z."/>
            <person name="Kuo A."/>
            <person name="Grigoriev I.V."/>
            <person name="Allen A.E."/>
            <person name="Hazlebeck D."/>
            <person name="Allen E.E."/>
        </authorList>
    </citation>
    <scope>NUCLEOTIDE SEQUENCE</scope>
    <source>
        <strain evidence="2">Hildebrandi</strain>
    </source>
</reference>
<dbReference type="Proteomes" id="UP000693970">
    <property type="component" value="Unassembled WGS sequence"/>
</dbReference>